<dbReference type="AlphaFoldDB" id="A0A6J4KAV2"/>
<dbReference type="Gene3D" id="3.10.180.10">
    <property type="entry name" value="2,3-Dihydroxybiphenyl 1,2-Dioxygenase, domain 1"/>
    <property type="match status" value="1"/>
</dbReference>
<protein>
    <recommendedName>
        <fullName evidence="1">VOC domain-containing protein</fullName>
    </recommendedName>
</protein>
<sequence length="159" mass="16939">MLKVVGFLHHAVQIDGSADGVAAARHFYGEVMGLPLDGGRPDIPGTPGWWFNIPSGAADGPGSVDDREQGPPPVSLDQIHLVGARQTDTADNSISANRTAALSVTRRDHIALAVEDLGDAKQELERHGIQFHVQTGAVGAEQVFFQDPFGNVIELQEAR</sequence>
<dbReference type="InterPro" id="IPR029068">
    <property type="entry name" value="Glyas_Bleomycin-R_OHBP_Dase"/>
</dbReference>
<dbReference type="Pfam" id="PF00903">
    <property type="entry name" value="Glyoxalase"/>
    <property type="match status" value="1"/>
</dbReference>
<proteinExistence type="predicted"/>
<dbReference type="PROSITE" id="PS51819">
    <property type="entry name" value="VOC"/>
    <property type="match status" value="1"/>
</dbReference>
<gene>
    <name evidence="2" type="ORF">AVDCRST_MAG77-5982</name>
</gene>
<dbReference type="SUPFAM" id="SSF54593">
    <property type="entry name" value="Glyoxalase/Bleomycin resistance protein/Dihydroxybiphenyl dioxygenase"/>
    <property type="match status" value="1"/>
</dbReference>
<dbReference type="EMBL" id="CADCTC010000293">
    <property type="protein sequence ID" value="CAA9300738.1"/>
    <property type="molecule type" value="Genomic_DNA"/>
</dbReference>
<dbReference type="InterPro" id="IPR004360">
    <property type="entry name" value="Glyas_Fos-R_dOase_dom"/>
</dbReference>
<evidence type="ECO:0000259" key="1">
    <source>
        <dbReference type="PROSITE" id="PS51819"/>
    </source>
</evidence>
<dbReference type="InterPro" id="IPR037523">
    <property type="entry name" value="VOC_core"/>
</dbReference>
<name>A0A6J4KAV2_9CHLR</name>
<feature type="domain" description="VOC" evidence="1">
    <location>
        <begin position="7"/>
        <end position="158"/>
    </location>
</feature>
<organism evidence="2">
    <name type="scientific">uncultured Chloroflexota bacterium</name>
    <dbReference type="NCBI Taxonomy" id="166587"/>
    <lineage>
        <taxon>Bacteria</taxon>
        <taxon>Bacillati</taxon>
        <taxon>Chloroflexota</taxon>
        <taxon>environmental samples</taxon>
    </lineage>
</organism>
<reference evidence="2" key="1">
    <citation type="submission" date="2020-02" db="EMBL/GenBank/DDBJ databases">
        <authorList>
            <person name="Meier V. D."/>
        </authorList>
    </citation>
    <scope>NUCLEOTIDE SEQUENCE</scope>
    <source>
        <strain evidence="2">AVDCRST_MAG77</strain>
    </source>
</reference>
<evidence type="ECO:0000313" key="2">
    <source>
        <dbReference type="EMBL" id="CAA9300738.1"/>
    </source>
</evidence>
<accession>A0A6J4KAV2</accession>